<dbReference type="EMBL" id="JBHTAX010000001">
    <property type="protein sequence ID" value="MFC7188418.1"/>
    <property type="molecule type" value="Genomic_DNA"/>
</dbReference>
<reference evidence="1" key="3">
    <citation type="submission" date="2024-09" db="EMBL/GenBank/DDBJ databases">
        <authorList>
            <person name="Sun Q."/>
        </authorList>
    </citation>
    <scope>NUCLEOTIDE SEQUENCE</scope>
    <source>
        <strain evidence="1">NBRC 107106</strain>
    </source>
</reference>
<dbReference type="EMBL" id="JBHTAX010000001">
    <property type="protein sequence ID" value="MFC7191931.1"/>
    <property type="molecule type" value="Genomic_DNA"/>
</dbReference>
<reference evidence="1" key="1">
    <citation type="journal article" date="2014" name="Int. J. Syst. Evol. Microbiol.">
        <title>Complete genome sequence of Corynebacterium casei LMG S-19264T (=DSM 44701T), isolated from a smear-ripened cheese.</title>
        <authorList>
            <consortium name="US DOE Joint Genome Institute (JGI-PGF)"/>
            <person name="Walter F."/>
            <person name="Albersmeier A."/>
            <person name="Kalinowski J."/>
            <person name="Ruckert C."/>
        </authorList>
    </citation>
    <scope>NUCLEOTIDE SEQUENCE [LARGE SCALE GENOMIC DNA]</scope>
    <source>
        <strain evidence="1">NBRC 107106</strain>
    </source>
</reference>
<keyword evidence="3" id="KW-1185">Reference proteome</keyword>
<protein>
    <submittedName>
        <fullName evidence="1">Uncharacterized protein</fullName>
    </submittedName>
</protein>
<accession>A0ABD5YGH4</accession>
<evidence type="ECO:0000313" key="1">
    <source>
        <dbReference type="EMBL" id="MFC7188418.1"/>
    </source>
</evidence>
<dbReference type="AlphaFoldDB" id="A0ABD5YGH4"/>
<sequence length="58" mass="6371">MTEDDIASTDGPVVAYTNVLCRDCNMIMTNVNSGVRRCPQCGIMADIRCDVTVIDDKM</sequence>
<evidence type="ECO:0000313" key="2">
    <source>
        <dbReference type="EMBL" id="MFC7191931.1"/>
    </source>
</evidence>
<gene>
    <name evidence="1" type="ORF">ACFQL7_00135</name>
    <name evidence="2" type="ORF">ACFQL7_20485</name>
</gene>
<dbReference type="RefSeq" id="WP_248903750.1">
    <property type="nucleotide sequence ID" value="NZ_CP109979.1"/>
</dbReference>
<organism evidence="1 3">
    <name type="scientific">Halocatena marina</name>
    <dbReference type="NCBI Taxonomy" id="2934937"/>
    <lineage>
        <taxon>Archaea</taxon>
        <taxon>Methanobacteriati</taxon>
        <taxon>Methanobacteriota</taxon>
        <taxon>Stenosarchaea group</taxon>
        <taxon>Halobacteria</taxon>
        <taxon>Halobacteriales</taxon>
        <taxon>Natronomonadaceae</taxon>
        <taxon>Halocatena</taxon>
    </lineage>
</organism>
<proteinExistence type="predicted"/>
<dbReference type="GeneID" id="76201722"/>
<evidence type="ECO:0000313" key="3">
    <source>
        <dbReference type="Proteomes" id="UP001596417"/>
    </source>
</evidence>
<comment type="caution">
    <text evidence="1">The sequence shown here is derived from an EMBL/GenBank/DDBJ whole genome shotgun (WGS) entry which is preliminary data.</text>
</comment>
<dbReference type="Proteomes" id="UP001596417">
    <property type="component" value="Unassembled WGS sequence"/>
</dbReference>
<name>A0ABD5YGH4_9EURY</name>
<reference evidence="3" key="2">
    <citation type="journal article" date="2019" name="Int. J. Syst. Evol. Microbiol.">
        <title>The Global Catalogue of Microorganisms (GCM) 10K type strain sequencing project: providing services to taxonomists for standard genome sequencing and annotation.</title>
        <authorList>
            <consortium name="The Broad Institute Genomics Platform"/>
            <consortium name="The Broad Institute Genome Sequencing Center for Infectious Disease"/>
            <person name="Wu L."/>
            <person name="Ma J."/>
        </authorList>
    </citation>
    <scope>NUCLEOTIDE SEQUENCE [LARGE SCALE GENOMIC DNA]</scope>
    <source>
        <strain evidence="3">RDMS1</strain>
    </source>
</reference>